<feature type="repeat" description="PPR" evidence="3">
    <location>
        <begin position="423"/>
        <end position="457"/>
    </location>
</feature>
<organism evidence="5 6">
    <name type="scientific">Dichanthelium oligosanthes</name>
    <dbReference type="NCBI Taxonomy" id="888268"/>
    <lineage>
        <taxon>Eukaryota</taxon>
        <taxon>Viridiplantae</taxon>
        <taxon>Streptophyta</taxon>
        <taxon>Embryophyta</taxon>
        <taxon>Tracheophyta</taxon>
        <taxon>Spermatophyta</taxon>
        <taxon>Magnoliopsida</taxon>
        <taxon>Liliopsida</taxon>
        <taxon>Poales</taxon>
        <taxon>Poaceae</taxon>
        <taxon>PACMAD clade</taxon>
        <taxon>Panicoideae</taxon>
        <taxon>Panicodae</taxon>
        <taxon>Paniceae</taxon>
        <taxon>Dichantheliinae</taxon>
        <taxon>Dichanthelium</taxon>
    </lineage>
</organism>
<keyword evidence="1" id="KW-0677">Repeat</keyword>
<comment type="caution">
    <text evidence="5">The sequence shown here is derived from an EMBL/GenBank/DDBJ whole genome shotgun (WGS) entry which is preliminary data.</text>
</comment>
<feature type="repeat" description="PPR" evidence="3">
    <location>
        <begin position="150"/>
        <end position="184"/>
    </location>
</feature>
<evidence type="ECO:0000313" key="5">
    <source>
        <dbReference type="EMBL" id="OEL33913.1"/>
    </source>
</evidence>
<dbReference type="Pfam" id="PF01535">
    <property type="entry name" value="PPR"/>
    <property type="match status" value="1"/>
</dbReference>
<dbReference type="InterPro" id="IPR011990">
    <property type="entry name" value="TPR-like_helical_dom_sf"/>
</dbReference>
<evidence type="ECO:0000313" key="6">
    <source>
        <dbReference type="Proteomes" id="UP000095767"/>
    </source>
</evidence>
<dbReference type="Gene3D" id="1.25.40.10">
    <property type="entry name" value="Tetratricopeptide repeat domain"/>
    <property type="match status" value="4"/>
</dbReference>
<name>A0A1E5W932_9POAL</name>
<feature type="repeat" description="PPR" evidence="3">
    <location>
        <begin position="528"/>
        <end position="563"/>
    </location>
</feature>
<feature type="repeat" description="PPR" evidence="3">
    <location>
        <begin position="564"/>
        <end position="598"/>
    </location>
</feature>
<dbReference type="InterPro" id="IPR053343">
    <property type="entry name" value="PSII_mRNA-binding_protein"/>
</dbReference>
<evidence type="ECO:0000256" key="4">
    <source>
        <dbReference type="SAM" id="MobiDB-lite"/>
    </source>
</evidence>
<dbReference type="PANTHER" id="PTHR47940:SF1">
    <property type="entry name" value="PROTEIN LOW PHOTOSYNTHETIC EFFICIENCY 1, CHLOROPLASTIC"/>
    <property type="match status" value="1"/>
</dbReference>
<evidence type="ECO:0000256" key="3">
    <source>
        <dbReference type="PROSITE-ProRule" id="PRU00708"/>
    </source>
</evidence>
<evidence type="ECO:0000256" key="2">
    <source>
        <dbReference type="ARBA" id="ARBA00022946"/>
    </source>
</evidence>
<dbReference type="Pfam" id="PF13041">
    <property type="entry name" value="PPR_2"/>
    <property type="match status" value="1"/>
</dbReference>
<proteinExistence type="predicted"/>
<feature type="repeat" description="PPR" evidence="3">
    <location>
        <begin position="493"/>
        <end position="527"/>
    </location>
</feature>
<dbReference type="InterPro" id="IPR002885">
    <property type="entry name" value="PPR_rpt"/>
</dbReference>
<dbReference type="OrthoDB" id="185373at2759"/>
<dbReference type="PROSITE" id="PS51375">
    <property type="entry name" value="PPR"/>
    <property type="match status" value="8"/>
</dbReference>
<accession>A0A1E5W932</accession>
<feature type="repeat" description="PPR" evidence="3">
    <location>
        <begin position="185"/>
        <end position="219"/>
    </location>
</feature>
<feature type="repeat" description="PPR" evidence="3">
    <location>
        <begin position="458"/>
        <end position="492"/>
    </location>
</feature>
<dbReference type="Proteomes" id="UP000095767">
    <property type="component" value="Unassembled WGS sequence"/>
</dbReference>
<dbReference type="AlphaFoldDB" id="A0A1E5W932"/>
<feature type="compositionally biased region" description="Low complexity" evidence="4">
    <location>
        <begin position="21"/>
        <end position="38"/>
    </location>
</feature>
<keyword evidence="2" id="KW-0809">Transit peptide</keyword>
<feature type="repeat" description="PPR" evidence="3">
    <location>
        <begin position="388"/>
        <end position="422"/>
    </location>
</feature>
<dbReference type="STRING" id="888268.A0A1E5W932"/>
<keyword evidence="6" id="KW-1185">Reference proteome</keyword>
<reference evidence="5 6" key="1">
    <citation type="submission" date="2016-09" db="EMBL/GenBank/DDBJ databases">
        <title>The draft genome of Dichanthelium oligosanthes: A C3 panicoid grass species.</title>
        <authorList>
            <person name="Studer A.J."/>
            <person name="Schnable J.C."/>
            <person name="Brutnell T.P."/>
        </authorList>
    </citation>
    <scope>NUCLEOTIDE SEQUENCE [LARGE SCALE GENOMIC DNA]</scope>
    <source>
        <strain evidence="6">cv. Kellogg 1175</strain>
        <tissue evidence="5">Leaf</tissue>
    </source>
</reference>
<dbReference type="Pfam" id="PF13812">
    <property type="entry name" value="PPR_3"/>
    <property type="match status" value="4"/>
</dbReference>
<dbReference type="NCBIfam" id="TIGR00756">
    <property type="entry name" value="PPR"/>
    <property type="match status" value="4"/>
</dbReference>
<evidence type="ECO:0000256" key="1">
    <source>
        <dbReference type="ARBA" id="ARBA00022737"/>
    </source>
</evidence>
<sequence length="673" mass="75105">MASSLAAFHSAAGHLPRPRRQQSAAHARASSLLRLLHLPPEPPPRRRSRRVAAEFATGGADTTTGDGGGGGRTRGGVGIDVAAVAAVLREARTADDVELLVNGFLDDGGEGRLLPLQVYTSVIRGLGKENCLDAAFAVVEHLKWRGVGLNQFVYNCLLGAVKNCGEFGRIEAVLADMEAQGISPNIVTFNTMMSIYVQQGKTDDVFRVYAEIEGRGLVPTAATYSTVMSAYKKAGHAFAAIKFFFTLRERYKKGELVGNHDDWQQEFVKFEKLTVRVCYMSMRRSLVSGQNPVGEVLKILLAMDEAGVRPERSDYERLVWACTGDEHYTIGKELYQRIREHDGEISLSVCNHLIWLMGKAKKWWAALEIYEDLLDKGPKPNNLSYELIMSHFNILLNAAKKRGIWRWGVRLLNKMQEKGLKPGSKEWNAVLLACSRASETSAAVDIFKKMIEEGLKPDIVSYGALLSALEKGKLYDEALRVWEHMCKVGIKPNLYAYTILVSIYIGKGNHAMVDAVLHDMLSKQIEPTVVTFNAIISACVRNNMGGGTAFEWFHRMKMRSIEPNEITYQMLIEALVQDGKPRLAYEMYMRACSQGLELPAKSYDTVMEACKAYGSLIDLTTLGPRPTKREEPIRIENNFSSLSQIKELPNSTHHFGGTGMYGSFRYRMTRPWL</sequence>
<protein>
    <submittedName>
        <fullName evidence="5">Pentatricopeptide repeat-containing protein</fullName>
    </submittedName>
</protein>
<feature type="region of interest" description="Disordered" evidence="4">
    <location>
        <begin position="1"/>
        <end position="72"/>
    </location>
</feature>
<gene>
    <name evidence="5" type="ORF">BAE44_0005068</name>
</gene>
<dbReference type="PANTHER" id="PTHR47940">
    <property type="entry name" value="OS12G0283900 PROTEIN"/>
    <property type="match status" value="1"/>
</dbReference>
<dbReference type="EMBL" id="LWDX02017150">
    <property type="protein sequence ID" value="OEL33913.1"/>
    <property type="molecule type" value="Genomic_DNA"/>
</dbReference>